<dbReference type="InterPro" id="IPR040442">
    <property type="entry name" value="Pyrv_kinase-like_dom_sf"/>
</dbReference>
<dbReference type="PROSITE" id="PS00742">
    <property type="entry name" value="PEP_ENZYMES_2"/>
    <property type="match status" value="1"/>
</dbReference>
<evidence type="ECO:0000256" key="6">
    <source>
        <dbReference type="ARBA" id="ARBA00012232"/>
    </source>
</evidence>
<dbReference type="InterPro" id="IPR018274">
    <property type="entry name" value="PEP_util_AS"/>
</dbReference>
<reference evidence="24 25" key="1">
    <citation type="journal article" date="2015" name="Genome Announc.">
        <title>Expanding the biotechnology potential of lactobacilli through comparative genomics of 213 strains and associated genera.</title>
        <authorList>
            <person name="Sun Z."/>
            <person name="Harris H.M."/>
            <person name="McCann A."/>
            <person name="Guo C."/>
            <person name="Argimon S."/>
            <person name="Zhang W."/>
            <person name="Yang X."/>
            <person name="Jeffery I.B."/>
            <person name="Cooney J.C."/>
            <person name="Kagawa T.F."/>
            <person name="Liu W."/>
            <person name="Song Y."/>
            <person name="Salvetti E."/>
            <person name="Wrobel A."/>
            <person name="Rasinkangas P."/>
            <person name="Parkhill J."/>
            <person name="Rea M.C."/>
            <person name="O'Sullivan O."/>
            <person name="Ritari J."/>
            <person name="Douillard F.P."/>
            <person name="Paul Ross R."/>
            <person name="Yang R."/>
            <person name="Briner A.E."/>
            <person name="Felis G.E."/>
            <person name="de Vos W.M."/>
            <person name="Barrangou R."/>
            <person name="Klaenhammer T.R."/>
            <person name="Caufield P.W."/>
            <person name="Cui Y."/>
            <person name="Zhang H."/>
            <person name="O'Toole P.W."/>
        </authorList>
    </citation>
    <scope>NUCLEOTIDE SEQUENCE [LARGE SCALE GENOMIC DNA]</scope>
    <source>
        <strain evidence="24 25">DSM 19906</strain>
    </source>
</reference>
<dbReference type="RefSeq" id="WP_056949541.1">
    <property type="nucleotide sequence ID" value="NZ_AZEB01000023.1"/>
</dbReference>
<evidence type="ECO:0000313" key="24">
    <source>
        <dbReference type="EMBL" id="KRL20569.1"/>
    </source>
</evidence>
<dbReference type="Gene3D" id="1.10.274.10">
    <property type="entry name" value="PtsI, HPr-binding domain"/>
    <property type="match status" value="1"/>
</dbReference>
<gene>
    <name evidence="24" type="ORF">FC98_GL001349</name>
</gene>
<feature type="active site" description="Tele-phosphohistidine intermediate" evidence="18">
    <location>
        <position position="190"/>
    </location>
</feature>
<evidence type="ECO:0000256" key="19">
    <source>
        <dbReference type="PIRSR" id="PIRSR000732-2"/>
    </source>
</evidence>
<evidence type="ECO:0000256" key="13">
    <source>
        <dbReference type="ARBA" id="ARBA00022723"/>
    </source>
</evidence>
<feature type="active site" description="Proton donor" evidence="18">
    <location>
        <position position="502"/>
    </location>
</feature>
<evidence type="ECO:0000256" key="9">
    <source>
        <dbReference type="ARBA" id="ARBA00022490"/>
    </source>
</evidence>
<proteinExistence type="inferred from homology"/>
<feature type="domain" description="Phosphotransferase system enzyme I N-terminal" evidence="23">
    <location>
        <begin position="6"/>
        <end position="118"/>
    </location>
</feature>
<dbReference type="InterPro" id="IPR036618">
    <property type="entry name" value="PtsI_HPr-bd_sf"/>
</dbReference>
<comment type="subcellular location">
    <subcellularLocation>
        <location evidence="4 17">Cytoplasm</location>
    </subcellularLocation>
</comment>
<dbReference type="PATRIC" id="fig|1423766.4.peg.1393"/>
<dbReference type="InterPro" id="IPR050499">
    <property type="entry name" value="PEP-utilizing_PTS_enzyme"/>
</dbReference>
<dbReference type="GO" id="GO:0008965">
    <property type="term" value="F:phosphoenolpyruvate-protein phosphotransferase activity"/>
    <property type="evidence" value="ECO:0007669"/>
    <property type="project" value="UniProtKB-EC"/>
</dbReference>
<dbReference type="InterPro" id="IPR023151">
    <property type="entry name" value="PEP_util_CS"/>
</dbReference>
<evidence type="ECO:0000256" key="14">
    <source>
        <dbReference type="ARBA" id="ARBA00022777"/>
    </source>
</evidence>
<dbReference type="EC" id="2.7.3.9" evidence="6 17"/>
<dbReference type="GO" id="GO:0046872">
    <property type="term" value="F:metal ion binding"/>
    <property type="evidence" value="ECO:0007669"/>
    <property type="project" value="UniProtKB-KW"/>
</dbReference>
<keyword evidence="25" id="KW-1185">Reference proteome</keyword>
<dbReference type="Pfam" id="PF02896">
    <property type="entry name" value="PEP-utilizers_C"/>
    <property type="match status" value="1"/>
</dbReference>
<dbReference type="PROSITE" id="PS00370">
    <property type="entry name" value="PEP_ENZYMES_PHOS_SITE"/>
    <property type="match status" value="1"/>
</dbReference>
<dbReference type="GO" id="GO:0009401">
    <property type="term" value="P:phosphoenolpyruvate-dependent sugar phosphotransferase system"/>
    <property type="evidence" value="ECO:0007669"/>
    <property type="project" value="UniProtKB-KW"/>
</dbReference>
<dbReference type="SUPFAM" id="SSF47831">
    <property type="entry name" value="Enzyme I of the PEP:sugar phosphotransferase system HPr-binding (sub)domain"/>
    <property type="match status" value="1"/>
</dbReference>
<keyword evidence="11 17" id="KW-0808">Transferase</keyword>
<dbReference type="InterPro" id="IPR006318">
    <property type="entry name" value="PTS_EI-like"/>
</dbReference>
<feature type="domain" description="PEP-utilising enzyme C-terminal" evidence="22">
    <location>
        <begin position="259"/>
        <end position="540"/>
    </location>
</feature>
<dbReference type="GO" id="GO:0016301">
    <property type="term" value="F:kinase activity"/>
    <property type="evidence" value="ECO:0007669"/>
    <property type="project" value="UniProtKB-KW"/>
</dbReference>
<evidence type="ECO:0000256" key="7">
    <source>
        <dbReference type="ARBA" id="ARBA00016544"/>
    </source>
</evidence>
<comment type="similarity">
    <text evidence="5 17">Belongs to the PEP-utilizing enzyme family.</text>
</comment>
<comment type="caution">
    <text evidence="24">The sequence shown here is derived from an EMBL/GenBank/DDBJ whole genome shotgun (WGS) entry which is preliminary data.</text>
</comment>
<feature type="domain" description="PEP-utilising enzyme mobile" evidence="21">
    <location>
        <begin position="156"/>
        <end position="226"/>
    </location>
</feature>
<keyword evidence="12 17" id="KW-0598">Phosphotransferase system</keyword>
<dbReference type="NCBIfam" id="TIGR01417">
    <property type="entry name" value="PTS_I_fam"/>
    <property type="match status" value="1"/>
</dbReference>
<feature type="binding site" evidence="19">
    <location>
        <position position="333"/>
    </location>
    <ligand>
        <name>phosphoenolpyruvate</name>
        <dbReference type="ChEBI" id="CHEBI:58702"/>
    </ligand>
</feature>
<dbReference type="GO" id="GO:0005737">
    <property type="term" value="C:cytoplasm"/>
    <property type="evidence" value="ECO:0007669"/>
    <property type="project" value="UniProtKB-SubCell"/>
</dbReference>
<comment type="catalytic activity">
    <reaction evidence="1 17">
        <text>L-histidyl-[protein] + phosphoenolpyruvate = N(pros)-phospho-L-histidyl-[protein] + pyruvate</text>
        <dbReference type="Rhea" id="RHEA:23880"/>
        <dbReference type="Rhea" id="RHEA-COMP:9745"/>
        <dbReference type="Rhea" id="RHEA-COMP:9746"/>
        <dbReference type="ChEBI" id="CHEBI:15361"/>
        <dbReference type="ChEBI" id="CHEBI:29979"/>
        <dbReference type="ChEBI" id="CHEBI:58702"/>
        <dbReference type="ChEBI" id="CHEBI:64837"/>
        <dbReference type="EC" id="2.7.3.9"/>
    </reaction>
</comment>
<evidence type="ECO:0000256" key="3">
    <source>
        <dbReference type="ARBA" id="ARBA00002728"/>
    </source>
</evidence>
<evidence type="ECO:0000259" key="21">
    <source>
        <dbReference type="Pfam" id="PF00391"/>
    </source>
</evidence>
<keyword evidence="15 17" id="KW-0460">Magnesium</keyword>
<evidence type="ECO:0000256" key="1">
    <source>
        <dbReference type="ARBA" id="ARBA00000683"/>
    </source>
</evidence>
<dbReference type="InterPro" id="IPR024692">
    <property type="entry name" value="PTS_EI"/>
</dbReference>
<dbReference type="Proteomes" id="UP000051439">
    <property type="component" value="Unassembled WGS sequence"/>
</dbReference>
<keyword evidence="14 17" id="KW-0418">Kinase</keyword>
<dbReference type="Gene3D" id="3.50.30.10">
    <property type="entry name" value="Phosphohistidine domain"/>
    <property type="match status" value="1"/>
</dbReference>
<dbReference type="Pfam" id="PF00391">
    <property type="entry name" value="PEP-utilizers"/>
    <property type="match status" value="1"/>
</dbReference>
<feature type="binding site" evidence="19">
    <location>
        <position position="297"/>
    </location>
    <ligand>
        <name>phosphoenolpyruvate</name>
        <dbReference type="ChEBI" id="CHEBI:58702"/>
    </ligand>
</feature>
<keyword evidence="8 17" id="KW-0813">Transport</keyword>
<dbReference type="InterPro" id="IPR008279">
    <property type="entry name" value="PEP-util_enz_mobile_dom"/>
</dbReference>
<dbReference type="SUPFAM" id="SSF51621">
    <property type="entry name" value="Phosphoenolpyruvate/pyruvate domain"/>
    <property type="match status" value="1"/>
</dbReference>
<keyword evidence="9 17" id="KW-0963">Cytoplasm</keyword>
<comment type="cofactor">
    <cofactor evidence="2 17 20">
        <name>Mg(2+)</name>
        <dbReference type="ChEBI" id="CHEBI:18420"/>
    </cofactor>
</comment>
<dbReference type="InterPro" id="IPR036637">
    <property type="entry name" value="Phosphohistidine_dom_sf"/>
</dbReference>
<keyword evidence="10 17" id="KW-0762">Sugar transport</keyword>
<evidence type="ECO:0000256" key="10">
    <source>
        <dbReference type="ARBA" id="ARBA00022597"/>
    </source>
</evidence>
<evidence type="ECO:0000256" key="20">
    <source>
        <dbReference type="PIRSR" id="PIRSR000732-3"/>
    </source>
</evidence>
<evidence type="ECO:0000256" key="16">
    <source>
        <dbReference type="ARBA" id="ARBA00033235"/>
    </source>
</evidence>
<evidence type="ECO:0000259" key="23">
    <source>
        <dbReference type="Pfam" id="PF05524"/>
    </source>
</evidence>
<evidence type="ECO:0000256" key="8">
    <source>
        <dbReference type="ARBA" id="ARBA00022448"/>
    </source>
</evidence>
<evidence type="ECO:0000256" key="18">
    <source>
        <dbReference type="PIRSR" id="PIRSR000732-1"/>
    </source>
</evidence>
<dbReference type="PIRSF" id="PIRSF000732">
    <property type="entry name" value="PTS_enzyme_I"/>
    <property type="match status" value="1"/>
</dbReference>
<feature type="binding site" evidence="20">
    <location>
        <position position="455"/>
    </location>
    <ligand>
        <name>Mg(2+)</name>
        <dbReference type="ChEBI" id="CHEBI:18420"/>
    </ligand>
</feature>
<dbReference type="Pfam" id="PF05524">
    <property type="entry name" value="PEP-utilisers_N"/>
    <property type="match status" value="1"/>
</dbReference>
<feature type="binding site" evidence="20">
    <location>
        <position position="431"/>
    </location>
    <ligand>
        <name>Mg(2+)</name>
        <dbReference type="ChEBI" id="CHEBI:18420"/>
    </ligand>
</feature>
<organism evidence="24 25">
    <name type="scientific">Lentilactobacillus kisonensis DSM 19906 = JCM 15041</name>
    <dbReference type="NCBI Taxonomy" id="1423766"/>
    <lineage>
        <taxon>Bacteria</taxon>
        <taxon>Bacillati</taxon>
        <taxon>Bacillota</taxon>
        <taxon>Bacilli</taxon>
        <taxon>Lactobacillales</taxon>
        <taxon>Lactobacillaceae</taxon>
        <taxon>Lentilactobacillus</taxon>
    </lineage>
</organism>
<sequence>MKTFMGIAASNGIAIAPAFRLTGLNLSVKKRSIEDPTAEIKRLHAAIDVSKDELLIIKRKALKDLSHPVAEVFQAHIAILADPVFLEKIELMIKQNGVDAAFALQTVVDDYRKHLQATTPDHQTRYRLVDVNDVARRVLGHLLGRPLASSFQADYPVIVVTHELTPSQTVQFSPSLVRGIVSDMGGQTSHAVIMSRGLAIPTVVGLQGALSSIHDGDIVIVNGLTGEVIVNPTDAQRATYTELIKEDQRRNHQLMASKQENVRADKKRLPMIVANIGLPSDVDGALKAGADGVGLFRTEFLFLSSKRLPTENEQFRAYKVVLAQMAGRPVTIRTADVGGDKTLPYLRAATEANPFLGNRAIRLAFSQPDSFRVQLRALLRAAVYGKLSVMFPLVTTLDELKRAKQMMANERAKLTHQHISVGDVRVGIMVETPAVAVLADQFASEVDFMSIGTNDLTQYVMAADRGNQQVADLYQPNNPAVFRLIKTVIGACHDNHIPVSVCGEMAADKMAIPILVGMGLDAFSANPRSINKVRCLIKRLNHRKMVTLANKVVTMAGTTNQVEAFVQQAVHNEAQTYK</sequence>
<evidence type="ECO:0000256" key="4">
    <source>
        <dbReference type="ARBA" id="ARBA00004496"/>
    </source>
</evidence>
<feature type="binding site" evidence="19">
    <location>
        <begin position="454"/>
        <end position="455"/>
    </location>
    <ligand>
        <name>phosphoenolpyruvate</name>
        <dbReference type="ChEBI" id="CHEBI:58702"/>
    </ligand>
</feature>
<dbReference type="PANTHER" id="PTHR46244">
    <property type="entry name" value="PHOSPHOENOLPYRUVATE-PROTEIN PHOSPHOTRANSFERASE"/>
    <property type="match status" value="1"/>
</dbReference>
<dbReference type="EMBL" id="AZEB01000023">
    <property type="protein sequence ID" value="KRL20569.1"/>
    <property type="molecule type" value="Genomic_DNA"/>
</dbReference>
<evidence type="ECO:0000259" key="22">
    <source>
        <dbReference type="Pfam" id="PF02896"/>
    </source>
</evidence>
<evidence type="ECO:0000256" key="11">
    <source>
        <dbReference type="ARBA" id="ARBA00022679"/>
    </source>
</evidence>
<name>A0A0R1NL37_9LACO</name>
<keyword evidence="24" id="KW-0670">Pyruvate</keyword>
<evidence type="ECO:0000256" key="17">
    <source>
        <dbReference type="PIRNR" id="PIRNR000732"/>
    </source>
</evidence>
<evidence type="ECO:0000313" key="25">
    <source>
        <dbReference type="Proteomes" id="UP000051439"/>
    </source>
</evidence>
<feature type="binding site" evidence="19">
    <location>
        <position position="465"/>
    </location>
    <ligand>
        <name>phosphoenolpyruvate</name>
        <dbReference type="ChEBI" id="CHEBI:58702"/>
    </ligand>
</feature>
<dbReference type="InterPro" id="IPR000121">
    <property type="entry name" value="PEP_util_C"/>
</dbReference>
<protein>
    <recommendedName>
        <fullName evidence="7 17">Phosphoenolpyruvate-protein phosphotransferase</fullName>
        <ecNumber evidence="6 17">2.7.3.9</ecNumber>
    </recommendedName>
    <alternativeName>
        <fullName evidence="16 17">Phosphotransferase system, enzyme I</fullName>
    </alternativeName>
</protein>
<dbReference type="AlphaFoldDB" id="A0A0R1NL37"/>
<evidence type="ECO:0000256" key="2">
    <source>
        <dbReference type="ARBA" id="ARBA00001946"/>
    </source>
</evidence>
<comment type="function">
    <text evidence="3 17">General (non sugar-specific) component of the phosphoenolpyruvate-dependent sugar phosphotransferase system (sugar PTS). This major carbohydrate active-transport system catalyzes the phosphorylation of incoming sugar substrates concomitantly with their translocation across the cell membrane. Enzyme I transfers the phosphoryl group from phosphoenolpyruvate (PEP) to the phosphoryl carrier protein (HPr).</text>
</comment>
<evidence type="ECO:0000256" key="5">
    <source>
        <dbReference type="ARBA" id="ARBA00007837"/>
    </source>
</evidence>
<keyword evidence="13 17" id="KW-0479">Metal-binding</keyword>
<dbReference type="PANTHER" id="PTHR46244:SF3">
    <property type="entry name" value="PHOSPHOENOLPYRUVATE-PROTEIN PHOSPHOTRANSFERASE"/>
    <property type="match status" value="1"/>
</dbReference>
<dbReference type="PRINTS" id="PR01736">
    <property type="entry name" value="PHPHTRNFRASE"/>
</dbReference>
<evidence type="ECO:0000256" key="15">
    <source>
        <dbReference type="ARBA" id="ARBA00022842"/>
    </source>
</evidence>
<dbReference type="InterPro" id="IPR008731">
    <property type="entry name" value="PTS_EIN"/>
</dbReference>
<accession>A0A0R1NL37</accession>
<dbReference type="InterPro" id="IPR015813">
    <property type="entry name" value="Pyrv/PenolPyrv_kinase-like_dom"/>
</dbReference>
<dbReference type="SUPFAM" id="SSF52009">
    <property type="entry name" value="Phosphohistidine domain"/>
    <property type="match status" value="1"/>
</dbReference>
<dbReference type="Gene3D" id="3.20.20.60">
    <property type="entry name" value="Phosphoenolpyruvate-binding domains"/>
    <property type="match status" value="1"/>
</dbReference>
<evidence type="ECO:0000256" key="12">
    <source>
        <dbReference type="ARBA" id="ARBA00022683"/>
    </source>
</evidence>